<reference evidence="2 3" key="1">
    <citation type="journal article" date="2014" name="Int. J. Syst. Evol. Microbiol.">
        <title>Complete genome sequence of Corynebacterium casei LMG S-19264T (=DSM 44701T), isolated from a smear-ripened cheese.</title>
        <authorList>
            <consortium name="US DOE Joint Genome Institute (JGI-PGF)"/>
            <person name="Walter F."/>
            <person name="Albersmeier A."/>
            <person name="Kalinowski J."/>
            <person name="Ruckert C."/>
        </authorList>
    </citation>
    <scope>NUCLEOTIDE SEQUENCE [LARGE SCALE GENOMIC DNA]</scope>
    <source>
        <strain evidence="2 3">JCM 4677</strain>
    </source>
</reference>
<name>A0A7G1P7V2_9ACTN</name>
<protein>
    <submittedName>
        <fullName evidence="2">Uncharacterized protein</fullName>
    </submittedName>
</protein>
<feature type="compositionally biased region" description="Polar residues" evidence="1">
    <location>
        <begin position="1"/>
        <end position="12"/>
    </location>
</feature>
<feature type="compositionally biased region" description="Pro residues" evidence="1">
    <location>
        <begin position="596"/>
        <end position="621"/>
    </location>
</feature>
<feature type="region of interest" description="Disordered" evidence="1">
    <location>
        <begin position="408"/>
        <end position="460"/>
    </location>
</feature>
<evidence type="ECO:0000313" key="2">
    <source>
        <dbReference type="EMBL" id="BCL29837.1"/>
    </source>
</evidence>
<accession>A0A7G1P7V2</accession>
<dbReference type="AlphaFoldDB" id="A0A7G1P7V2"/>
<dbReference type="EMBL" id="AP023440">
    <property type="protein sequence ID" value="BCL29837.1"/>
    <property type="molecule type" value="Genomic_DNA"/>
</dbReference>
<feature type="compositionally biased region" description="Low complexity" evidence="1">
    <location>
        <begin position="87"/>
        <end position="100"/>
    </location>
</feature>
<feature type="region of interest" description="Disordered" evidence="1">
    <location>
        <begin position="554"/>
        <end position="651"/>
    </location>
</feature>
<keyword evidence="3" id="KW-1185">Reference proteome</keyword>
<evidence type="ECO:0000313" key="3">
    <source>
        <dbReference type="Proteomes" id="UP000516444"/>
    </source>
</evidence>
<feature type="compositionally biased region" description="Basic and acidic residues" evidence="1">
    <location>
        <begin position="352"/>
        <end position="364"/>
    </location>
</feature>
<feature type="compositionally biased region" description="Gly residues" evidence="1">
    <location>
        <begin position="622"/>
        <end position="651"/>
    </location>
</feature>
<feature type="compositionally biased region" description="Low complexity" evidence="1">
    <location>
        <begin position="448"/>
        <end position="460"/>
    </location>
</feature>
<feature type="region of interest" description="Disordered" evidence="1">
    <location>
        <begin position="343"/>
        <end position="364"/>
    </location>
</feature>
<organism evidence="2 3">
    <name type="scientific">Streptomyces aurantiacus</name>
    <dbReference type="NCBI Taxonomy" id="47760"/>
    <lineage>
        <taxon>Bacteria</taxon>
        <taxon>Bacillati</taxon>
        <taxon>Actinomycetota</taxon>
        <taxon>Actinomycetes</taxon>
        <taxon>Kitasatosporales</taxon>
        <taxon>Streptomycetaceae</taxon>
        <taxon>Streptomyces</taxon>
        <taxon>Streptomyces aurantiacus group</taxon>
    </lineage>
</organism>
<feature type="compositionally biased region" description="Basic and acidic residues" evidence="1">
    <location>
        <begin position="20"/>
        <end position="85"/>
    </location>
</feature>
<proteinExistence type="predicted"/>
<feature type="compositionally biased region" description="Low complexity" evidence="1">
    <location>
        <begin position="570"/>
        <end position="592"/>
    </location>
</feature>
<dbReference type="Proteomes" id="UP000516444">
    <property type="component" value="Chromosome"/>
</dbReference>
<evidence type="ECO:0000256" key="1">
    <source>
        <dbReference type="SAM" id="MobiDB-lite"/>
    </source>
</evidence>
<feature type="region of interest" description="Disordered" evidence="1">
    <location>
        <begin position="172"/>
        <end position="195"/>
    </location>
</feature>
<feature type="region of interest" description="Disordered" evidence="1">
    <location>
        <begin position="1"/>
        <end position="101"/>
    </location>
</feature>
<gene>
    <name evidence="2" type="ORF">GCM10017557_46960</name>
</gene>
<dbReference type="KEGG" id="sgm:GCM10017557_46960"/>
<sequence length="651" mass="67035">MSSSPETSTRTTGAHRAHREARDRAKRDRDAHDRDLHEGDVHEGDVHEGDVHDREARDRDAYDRGAYDREARGRAAHDRAPDRAHGRAAARTSARASAQRPPVRYEPYLDGLFTYCLSVLCDHDTATAALGDALAFAERRGRRGPDGPGDRRAWLYALARWSCLRRLAEAEQKRHGTHAPGRSQGTAADLPAAAREDRRRHELARLAWPEAAGTTPEQREALELAVRHQLAAHEVAAVLGMAPVAARELLAAAACEVERTRAAVAVVETGTCPGVFRLTGGNRPALSAALRSELVRHVDDCPRCRRTAERAVPGTWPGTSVTPAALPVLEAPRTALHTAMTHLPRARGGGPRFDRRGFPMDPKDHAARRDRLRARAVTTTVVATVVAAPVLAVWAAYRGAPLIGEGTEGRPAAASGAQDFEEGGGESPGYENTGKASERPGSRFTPRSGSSGVSVEVDGVAPGQGSGLSVAAGTSGDTTLITLTATGGSTVHWSAHTGASWLYLSRSSGALATGESVTLKVYVDQLREPVGPWSARVAVAPAGAVVVIEGYGTAGASEPSASPPRPSPSPSSSASPSPSPSASGPGPAPSGSGPSGPGPSGPEPTPSGPGPDDPEPEPPPGSSGGSGPPAGTGAGAGGGLGGSGEPSPSGG</sequence>